<dbReference type="STRING" id="115783.SAMN02745119_01416"/>
<dbReference type="SUPFAM" id="SSF48371">
    <property type="entry name" value="ARM repeat"/>
    <property type="match status" value="1"/>
</dbReference>
<sequence length="517" mass="58492">MKDIEAEVGVKDIIGFYIKINDSARAKKDMAKLSAKDKAAAFSLIIESNAGREFKIEIARYFVNDLDAHIRRKAELLLEALIPGWVADPAASILQVLRSAEHKGPARRNAAVRFLFGIVDADSLRITLTSLLSSRNRSHIVEIIDILEQYIDASEDEPEQVKIFNACLDIVLSDEIEMPVKHHATNLLSVFFKKVSTTALGAHLKAKYIEKQVEKGESVYRFLCSGTCGLTASYLEDLLRPLQEGGKVYQLKILTYFTFLLDKTWNEDEVDNHIDTWPESWEPEEITKMDKVKRFRSTILKQVEELWEFAADDEVKDGIMAVVYSGHPVKQDLLSTVRSKLTGGGLSELATDKIARILHSFLKSYQHDELKPQAANLLLFNVSGERHHLTALRFLRDYLEKSSLNQAEQTSLATALLQFAASATGTEERVTAWLLVFLLDPCKLDEAEQQKQVLTSLRTIIEQEVVADYSRACMIAALERFTTEAKTTEKLKKAAAYLLFRLQNPNEKPTWDKIEKK</sequence>
<evidence type="ECO:0000313" key="2">
    <source>
        <dbReference type="Proteomes" id="UP000190102"/>
    </source>
</evidence>
<name>A0A1T4MVB7_9BACT</name>
<dbReference type="OrthoDB" id="5389932at2"/>
<organism evidence="1 2">
    <name type="scientific">Trichlorobacter thiogenes</name>
    <dbReference type="NCBI Taxonomy" id="115783"/>
    <lineage>
        <taxon>Bacteria</taxon>
        <taxon>Pseudomonadati</taxon>
        <taxon>Thermodesulfobacteriota</taxon>
        <taxon>Desulfuromonadia</taxon>
        <taxon>Geobacterales</taxon>
        <taxon>Geobacteraceae</taxon>
        <taxon>Trichlorobacter</taxon>
    </lineage>
</organism>
<evidence type="ECO:0000313" key="1">
    <source>
        <dbReference type="EMBL" id="SJZ70784.1"/>
    </source>
</evidence>
<proteinExistence type="predicted"/>
<dbReference type="AlphaFoldDB" id="A0A1T4MVB7"/>
<dbReference type="InterPro" id="IPR016024">
    <property type="entry name" value="ARM-type_fold"/>
</dbReference>
<dbReference type="RefSeq" id="WP_078789732.1">
    <property type="nucleotide sequence ID" value="NZ_FUWR01000006.1"/>
</dbReference>
<dbReference type="Proteomes" id="UP000190102">
    <property type="component" value="Unassembled WGS sequence"/>
</dbReference>
<protein>
    <submittedName>
        <fullName evidence="1">Uncharacterized protein</fullName>
    </submittedName>
</protein>
<reference evidence="2" key="1">
    <citation type="submission" date="2017-02" db="EMBL/GenBank/DDBJ databases">
        <authorList>
            <person name="Varghese N."/>
            <person name="Submissions S."/>
        </authorList>
    </citation>
    <scope>NUCLEOTIDE SEQUENCE [LARGE SCALE GENOMIC DNA]</scope>
    <source>
        <strain evidence="2">ATCC BAA-34</strain>
    </source>
</reference>
<dbReference type="EMBL" id="FUWR01000006">
    <property type="protein sequence ID" value="SJZ70784.1"/>
    <property type="molecule type" value="Genomic_DNA"/>
</dbReference>
<accession>A0A1T4MVB7</accession>
<gene>
    <name evidence="1" type="ORF">SAMN02745119_01416</name>
</gene>
<keyword evidence="2" id="KW-1185">Reference proteome</keyword>